<keyword evidence="5" id="KW-1185">Reference proteome</keyword>
<comment type="caution">
    <text evidence="4">The sequence shown here is derived from an EMBL/GenBank/DDBJ whole genome shotgun (WGS) entry which is preliminary data.</text>
</comment>
<dbReference type="InterPro" id="IPR001919">
    <property type="entry name" value="CBD2"/>
</dbReference>
<feature type="signal peptide" evidence="2">
    <location>
        <begin position="1"/>
        <end position="23"/>
    </location>
</feature>
<dbReference type="GO" id="GO:0004553">
    <property type="term" value="F:hydrolase activity, hydrolyzing O-glycosyl compounds"/>
    <property type="evidence" value="ECO:0007669"/>
    <property type="project" value="InterPro"/>
</dbReference>
<dbReference type="PROSITE" id="PS51318">
    <property type="entry name" value="TAT"/>
    <property type="match status" value="1"/>
</dbReference>
<dbReference type="GO" id="GO:0005975">
    <property type="term" value="P:carbohydrate metabolic process"/>
    <property type="evidence" value="ECO:0007669"/>
    <property type="project" value="InterPro"/>
</dbReference>
<dbReference type="InterPro" id="IPR051532">
    <property type="entry name" value="Ester_Hydrolysis_Enzymes"/>
</dbReference>
<dbReference type="InterPro" id="IPR008965">
    <property type="entry name" value="CBM2/CBM3_carb-bd_dom_sf"/>
</dbReference>
<dbReference type="InterPro" id="IPR012291">
    <property type="entry name" value="CBM2_carb-bd_dom_sf"/>
</dbReference>
<dbReference type="InterPro" id="IPR006311">
    <property type="entry name" value="TAT_signal"/>
</dbReference>
<dbReference type="Gene3D" id="2.60.40.290">
    <property type="match status" value="1"/>
</dbReference>
<sequence>MKRRHLLASAAAALTLVAGAVLAVGTAQADSGVKVMPLGDSITDGFNVPGGYRVDLWQKLVAGGRTVDFVGSMTNGPAGLGDRNHEGHSGWTIAQIDSNITNWLRTYTPRTILLHIGTNDMYGGDPGGAPQRLATLVDRITSLAPNAELFVATIVPLSSGDATVRAFNATIPPLVQSRAGAGKKVHLVDMYRALTTADLADGVHPNAGGYSKMATAWYNALLSVPGSVDDPGTTTTTTSSTTTTTTTTTTTSPPVGGACTATYRVVKAWGGGYQAEVKVANTSTSSLNGWTVRLTLPSGHAVNNLWGGVNTGTSGAVSVRNAPYNGSLGSSASTTFGYVANGPNADPPSEMTCVSP</sequence>
<dbReference type="SUPFAM" id="SSF52266">
    <property type="entry name" value="SGNH hydrolase"/>
    <property type="match status" value="1"/>
</dbReference>
<name>A0A3N1H0B2_9PSEU</name>
<feature type="domain" description="CBM2" evidence="3">
    <location>
        <begin position="252"/>
        <end position="356"/>
    </location>
</feature>
<keyword evidence="2" id="KW-0732">Signal</keyword>
<dbReference type="InterPro" id="IPR036514">
    <property type="entry name" value="SGNH_hydro_sf"/>
</dbReference>
<feature type="chain" id="PRO_5039210091" evidence="2">
    <location>
        <begin position="24"/>
        <end position="356"/>
    </location>
</feature>
<dbReference type="GO" id="GO:0004622">
    <property type="term" value="F:phosphatidylcholine lysophospholipase activity"/>
    <property type="evidence" value="ECO:0007669"/>
    <property type="project" value="TreeGrafter"/>
</dbReference>
<dbReference type="CDD" id="cd01833">
    <property type="entry name" value="XynB_like"/>
    <property type="match status" value="1"/>
</dbReference>
<dbReference type="Pfam" id="PF13472">
    <property type="entry name" value="Lipase_GDSL_2"/>
    <property type="match status" value="1"/>
</dbReference>
<dbReference type="OrthoDB" id="468550at2"/>
<dbReference type="AlphaFoldDB" id="A0A3N1H0B2"/>
<protein>
    <submittedName>
        <fullName evidence="4">Lysophospholipase L1-like esterase</fullName>
    </submittedName>
</protein>
<dbReference type="PANTHER" id="PTHR30383">
    <property type="entry name" value="THIOESTERASE 1/PROTEASE 1/LYSOPHOSPHOLIPASE L1"/>
    <property type="match status" value="1"/>
</dbReference>
<feature type="compositionally biased region" description="Low complexity" evidence="1">
    <location>
        <begin position="233"/>
        <end position="252"/>
    </location>
</feature>
<accession>A0A3N1H0B2</accession>
<dbReference type="InterPro" id="IPR013830">
    <property type="entry name" value="SGNH_hydro"/>
</dbReference>
<organism evidence="4 5">
    <name type="scientific">Saccharothrix texasensis</name>
    <dbReference type="NCBI Taxonomy" id="103734"/>
    <lineage>
        <taxon>Bacteria</taxon>
        <taxon>Bacillati</taxon>
        <taxon>Actinomycetota</taxon>
        <taxon>Actinomycetes</taxon>
        <taxon>Pseudonocardiales</taxon>
        <taxon>Pseudonocardiaceae</taxon>
        <taxon>Saccharothrix</taxon>
    </lineage>
</organism>
<dbReference type="PANTHER" id="PTHR30383:SF5">
    <property type="entry name" value="SGNH HYDROLASE-TYPE ESTERASE DOMAIN-CONTAINING PROTEIN"/>
    <property type="match status" value="1"/>
</dbReference>
<dbReference type="PROSITE" id="PS51173">
    <property type="entry name" value="CBM2"/>
    <property type="match status" value="1"/>
</dbReference>
<gene>
    <name evidence="4" type="ORF">EDD40_1196</name>
</gene>
<dbReference type="RefSeq" id="WP_123741999.1">
    <property type="nucleotide sequence ID" value="NZ_RJKM01000001.1"/>
</dbReference>
<evidence type="ECO:0000313" key="5">
    <source>
        <dbReference type="Proteomes" id="UP000268727"/>
    </source>
</evidence>
<dbReference type="Pfam" id="PF00553">
    <property type="entry name" value="CBM_2"/>
    <property type="match status" value="1"/>
</dbReference>
<dbReference type="SMART" id="SM00637">
    <property type="entry name" value="CBD_II"/>
    <property type="match status" value="1"/>
</dbReference>
<feature type="region of interest" description="Disordered" evidence="1">
    <location>
        <begin position="228"/>
        <end position="252"/>
    </location>
</feature>
<dbReference type="GO" id="GO:0030247">
    <property type="term" value="F:polysaccharide binding"/>
    <property type="evidence" value="ECO:0007669"/>
    <property type="project" value="UniProtKB-UniRule"/>
</dbReference>
<reference evidence="4 5" key="1">
    <citation type="submission" date="2018-11" db="EMBL/GenBank/DDBJ databases">
        <title>Sequencing the genomes of 1000 actinobacteria strains.</title>
        <authorList>
            <person name="Klenk H.-P."/>
        </authorList>
    </citation>
    <scope>NUCLEOTIDE SEQUENCE [LARGE SCALE GENOMIC DNA]</scope>
    <source>
        <strain evidence="4 5">DSM 44231</strain>
    </source>
</reference>
<evidence type="ECO:0000313" key="4">
    <source>
        <dbReference type="EMBL" id="ROP35938.1"/>
    </source>
</evidence>
<dbReference type="SUPFAM" id="SSF49384">
    <property type="entry name" value="Carbohydrate-binding domain"/>
    <property type="match status" value="1"/>
</dbReference>
<evidence type="ECO:0000259" key="3">
    <source>
        <dbReference type="PROSITE" id="PS51173"/>
    </source>
</evidence>
<dbReference type="Gene3D" id="3.40.50.1110">
    <property type="entry name" value="SGNH hydrolase"/>
    <property type="match status" value="1"/>
</dbReference>
<evidence type="ECO:0000256" key="1">
    <source>
        <dbReference type="SAM" id="MobiDB-lite"/>
    </source>
</evidence>
<evidence type="ECO:0000256" key="2">
    <source>
        <dbReference type="SAM" id="SignalP"/>
    </source>
</evidence>
<dbReference type="Proteomes" id="UP000268727">
    <property type="component" value="Unassembled WGS sequence"/>
</dbReference>
<dbReference type="EMBL" id="RJKM01000001">
    <property type="protein sequence ID" value="ROP35938.1"/>
    <property type="molecule type" value="Genomic_DNA"/>
</dbReference>
<proteinExistence type="predicted"/>